<dbReference type="Proteomes" id="UP001341840">
    <property type="component" value="Unassembled WGS sequence"/>
</dbReference>
<feature type="compositionally biased region" description="Acidic residues" evidence="1">
    <location>
        <begin position="68"/>
        <end position="77"/>
    </location>
</feature>
<feature type="compositionally biased region" description="Basic and acidic residues" evidence="1">
    <location>
        <begin position="104"/>
        <end position="119"/>
    </location>
</feature>
<reference evidence="2 3" key="1">
    <citation type="journal article" date="2023" name="Plants (Basel)">
        <title>Bridging the Gap: Combining Genomics and Transcriptomics Approaches to Understand Stylosanthes scabra, an Orphan Legume from the Brazilian Caatinga.</title>
        <authorList>
            <person name="Ferreira-Neto J.R.C."/>
            <person name="da Silva M.D."/>
            <person name="Binneck E."/>
            <person name="de Melo N.F."/>
            <person name="da Silva R.H."/>
            <person name="de Melo A.L.T.M."/>
            <person name="Pandolfi V."/>
            <person name="Bustamante F.O."/>
            <person name="Brasileiro-Vidal A.C."/>
            <person name="Benko-Iseppon A.M."/>
        </authorList>
    </citation>
    <scope>NUCLEOTIDE SEQUENCE [LARGE SCALE GENOMIC DNA]</scope>
    <source>
        <tissue evidence="2">Leaves</tissue>
    </source>
</reference>
<keyword evidence="3" id="KW-1185">Reference proteome</keyword>
<evidence type="ECO:0000313" key="3">
    <source>
        <dbReference type="Proteomes" id="UP001341840"/>
    </source>
</evidence>
<dbReference type="EMBL" id="JASCZI010000058">
    <property type="protein sequence ID" value="MED6107951.1"/>
    <property type="molecule type" value="Genomic_DNA"/>
</dbReference>
<feature type="compositionally biased region" description="Polar residues" evidence="1">
    <location>
        <begin position="89"/>
        <end position="101"/>
    </location>
</feature>
<organism evidence="2 3">
    <name type="scientific">Stylosanthes scabra</name>
    <dbReference type="NCBI Taxonomy" id="79078"/>
    <lineage>
        <taxon>Eukaryota</taxon>
        <taxon>Viridiplantae</taxon>
        <taxon>Streptophyta</taxon>
        <taxon>Embryophyta</taxon>
        <taxon>Tracheophyta</taxon>
        <taxon>Spermatophyta</taxon>
        <taxon>Magnoliopsida</taxon>
        <taxon>eudicotyledons</taxon>
        <taxon>Gunneridae</taxon>
        <taxon>Pentapetalae</taxon>
        <taxon>rosids</taxon>
        <taxon>fabids</taxon>
        <taxon>Fabales</taxon>
        <taxon>Fabaceae</taxon>
        <taxon>Papilionoideae</taxon>
        <taxon>50 kb inversion clade</taxon>
        <taxon>dalbergioids sensu lato</taxon>
        <taxon>Dalbergieae</taxon>
        <taxon>Pterocarpus clade</taxon>
        <taxon>Stylosanthes</taxon>
    </lineage>
</organism>
<protein>
    <submittedName>
        <fullName evidence="2">Uncharacterized protein</fullName>
    </submittedName>
</protein>
<accession>A0ABU6Q990</accession>
<sequence length="119" mass="13589">MARWVETTQLPPRVVSEYDHYRHAWVVATTTTVLQTIHLARNVVDDPRQSIYTPLDPELPIPMGQPSPEEEEPEEVEVPSSPKVPYFTELSSTPNLGSSYSKEPYLHPTKESRRRDSST</sequence>
<comment type="caution">
    <text evidence="2">The sequence shown here is derived from an EMBL/GenBank/DDBJ whole genome shotgun (WGS) entry which is preliminary data.</text>
</comment>
<proteinExistence type="predicted"/>
<evidence type="ECO:0000256" key="1">
    <source>
        <dbReference type="SAM" id="MobiDB-lite"/>
    </source>
</evidence>
<name>A0ABU6Q990_9FABA</name>
<gene>
    <name evidence="2" type="ORF">PIB30_018979</name>
</gene>
<evidence type="ECO:0000313" key="2">
    <source>
        <dbReference type="EMBL" id="MED6107951.1"/>
    </source>
</evidence>
<feature type="region of interest" description="Disordered" evidence="1">
    <location>
        <begin position="47"/>
        <end position="119"/>
    </location>
</feature>